<comment type="similarity">
    <text evidence="1">Belongs to the TCP11 family.</text>
</comment>
<feature type="compositionally biased region" description="Low complexity" evidence="2">
    <location>
        <begin position="32"/>
        <end position="44"/>
    </location>
</feature>
<feature type="compositionally biased region" description="Polar residues" evidence="2">
    <location>
        <begin position="139"/>
        <end position="149"/>
    </location>
</feature>
<evidence type="ECO:0000313" key="4">
    <source>
        <dbReference type="Proteomes" id="UP001149813"/>
    </source>
</evidence>
<protein>
    <submittedName>
        <fullName evidence="3">cAMP-mediated signaling protein sok1</fullName>
    </submittedName>
</protein>
<evidence type="ECO:0000256" key="1">
    <source>
        <dbReference type="ARBA" id="ARBA00010954"/>
    </source>
</evidence>
<name>A0A9W7Y0I9_9FUNG</name>
<dbReference type="InterPro" id="IPR008862">
    <property type="entry name" value="Tcp11"/>
</dbReference>
<keyword evidence="4" id="KW-1185">Reference proteome</keyword>
<dbReference type="EMBL" id="JANBOJ010000117">
    <property type="protein sequence ID" value="KAJ1722332.1"/>
    <property type="molecule type" value="Genomic_DNA"/>
</dbReference>
<dbReference type="AlphaFoldDB" id="A0A9W7Y0I9"/>
<organism evidence="3 4">
    <name type="scientific">Coemansia erecta</name>
    <dbReference type="NCBI Taxonomy" id="147472"/>
    <lineage>
        <taxon>Eukaryota</taxon>
        <taxon>Fungi</taxon>
        <taxon>Fungi incertae sedis</taxon>
        <taxon>Zoopagomycota</taxon>
        <taxon>Kickxellomycotina</taxon>
        <taxon>Kickxellomycetes</taxon>
        <taxon>Kickxellales</taxon>
        <taxon>Kickxellaceae</taxon>
        <taxon>Coemansia</taxon>
    </lineage>
</organism>
<feature type="region of interest" description="Disordered" evidence="2">
    <location>
        <begin position="254"/>
        <end position="311"/>
    </location>
</feature>
<dbReference type="Proteomes" id="UP001149813">
    <property type="component" value="Unassembled WGS sequence"/>
</dbReference>
<feature type="compositionally biased region" description="Low complexity" evidence="2">
    <location>
        <begin position="105"/>
        <end position="119"/>
    </location>
</feature>
<proteinExistence type="inferred from homology"/>
<comment type="caution">
    <text evidence="3">The sequence shown here is derived from an EMBL/GenBank/DDBJ whole genome shotgun (WGS) entry which is preliminary data.</text>
</comment>
<gene>
    <name evidence="3" type="primary">SOK1</name>
    <name evidence="3" type="ORF">LPJ53_003242</name>
</gene>
<accession>A0A9W7Y0I9</accession>
<sequence>MSEPYATQDSDYLSTHRAQTSATHAASAGNGPTTSPSDSTSRTSHNAPPTYLSTASNDSQGESDSNSSSSNGNSSTSDAQPSNSSSDDPSTFSAKGGSSITAGPTQGISNSDGSSSSIGAITSTETQVTHGVSLEITTCQQSIPSGMQTGDSVGGDISRSSSNSSSTSSRNSVGGSLISEADNAQLVFGQTWPHMSCGPTPMTNSSPEARGHFVASLARRESEILLRAGRTVAHVVTRGTKRRGSDSSIVLMALGNNDQPRDTSAQRIHRTNTTASGLSSGSSSKRKRGMFTARADGSASAPATFGRTGEGLAPEQLADGLHAVQRTYGRTSGNYSEASRSAPISETAAAINGSKSSAASGDCSRPRGNSTTRDRFEAPTESGIQVLPLQRGRANSVCGRRRQSAKETAADVDLPTRKAASSRIRTAASSSAPAFVSAPASTSLRSQGVTPPQPQQPQTLAALPPINRYTLRELKIQNILQNPRLRHEVLFEPKLEFRPNSSGQLAEAKQRAAHQYWATVDQALKTESGLSTVAMLVVELREILAEMAEDTPKSDLARHAIDLRERLDEVRIRQQLAHGVFDVNVVVTYLSSVMSEFAPGERHAAVIAKVGSYVARGRIVRGFRLAFDVLESIKIDVANSSIEMYREYMRATAVAFERSHFSLSLRRGSVAGLSETREWWTRALIETRGSGSSLDTIFFKVARDMIMDDGAAVPALFRMDDARIISVRREAERLAIAGTVFLSFGQFLQAVSRTQPPRTVLQTPEFRNAAGKVDHARLAAECLQLLPESCSVQWTEPLRSSAAPAAPTSTGEIPLSRLVADLIRLAERALGRTTLPSETAMLERTLLRAARYECPLREVVEERVSAAIRSHSETLAVQRAKARGTECEVMPQSAVEVLQRSKLDFLQPALSALTLRIHNVLAHHWLVYKPFYASTTTPSSTATLETKVPETATV</sequence>
<evidence type="ECO:0000256" key="2">
    <source>
        <dbReference type="SAM" id="MobiDB-lite"/>
    </source>
</evidence>
<dbReference type="GO" id="GO:0010737">
    <property type="term" value="P:protein kinase A signaling"/>
    <property type="evidence" value="ECO:0007669"/>
    <property type="project" value="TreeGrafter"/>
</dbReference>
<feature type="compositionally biased region" description="Polar residues" evidence="2">
    <location>
        <begin position="1"/>
        <end position="24"/>
    </location>
</feature>
<feature type="region of interest" description="Disordered" evidence="2">
    <location>
        <begin position="139"/>
        <end position="175"/>
    </location>
</feature>
<evidence type="ECO:0000313" key="3">
    <source>
        <dbReference type="EMBL" id="KAJ1722332.1"/>
    </source>
</evidence>
<dbReference type="PANTHER" id="PTHR12832">
    <property type="entry name" value="TESTIS-SPECIFIC PROTEIN PBS13 T-COMPLEX 11"/>
    <property type="match status" value="1"/>
</dbReference>
<dbReference type="OrthoDB" id="276323at2759"/>
<feature type="compositionally biased region" description="Polar residues" evidence="2">
    <location>
        <begin position="45"/>
        <end position="55"/>
    </location>
</feature>
<dbReference type="PANTHER" id="PTHR12832:SF11">
    <property type="entry name" value="LD23868P"/>
    <property type="match status" value="1"/>
</dbReference>
<feature type="compositionally biased region" description="Low complexity" evidence="2">
    <location>
        <begin position="417"/>
        <end position="443"/>
    </location>
</feature>
<feature type="region of interest" description="Disordered" evidence="2">
    <location>
        <begin position="351"/>
        <end position="460"/>
    </location>
</feature>
<feature type="compositionally biased region" description="Low complexity" evidence="2">
    <location>
        <begin position="56"/>
        <end position="94"/>
    </location>
</feature>
<dbReference type="Pfam" id="PF05794">
    <property type="entry name" value="Tcp11"/>
    <property type="match status" value="1"/>
</dbReference>
<feature type="compositionally biased region" description="Polar residues" evidence="2">
    <location>
        <begin position="256"/>
        <end position="275"/>
    </location>
</feature>
<reference evidence="3" key="1">
    <citation type="submission" date="2022-07" db="EMBL/GenBank/DDBJ databases">
        <title>Phylogenomic reconstructions and comparative analyses of Kickxellomycotina fungi.</title>
        <authorList>
            <person name="Reynolds N.K."/>
            <person name="Stajich J.E."/>
            <person name="Barry K."/>
            <person name="Grigoriev I.V."/>
            <person name="Crous P."/>
            <person name="Smith M.E."/>
        </authorList>
    </citation>
    <scope>NUCLEOTIDE SEQUENCE</scope>
    <source>
        <strain evidence="3">NBRC 32514</strain>
    </source>
</reference>
<feature type="compositionally biased region" description="Low complexity" evidence="2">
    <location>
        <begin position="150"/>
        <end position="175"/>
    </location>
</feature>
<feature type="region of interest" description="Disordered" evidence="2">
    <location>
        <begin position="1"/>
        <end position="119"/>
    </location>
</feature>